<organism evidence="1">
    <name type="scientific">Salix viminalis</name>
    <name type="common">Common osier</name>
    <name type="synonym">Basket willow</name>
    <dbReference type="NCBI Taxonomy" id="40686"/>
    <lineage>
        <taxon>Eukaryota</taxon>
        <taxon>Viridiplantae</taxon>
        <taxon>Streptophyta</taxon>
        <taxon>Embryophyta</taxon>
        <taxon>Tracheophyta</taxon>
        <taxon>Spermatophyta</taxon>
        <taxon>Magnoliopsida</taxon>
        <taxon>eudicotyledons</taxon>
        <taxon>Gunneridae</taxon>
        <taxon>Pentapetalae</taxon>
        <taxon>rosids</taxon>
        <taxon>fabids</taxon>
        <taxon>Malpighiales</taxon>
        <taxon>Salicaceae</taxon>
        <taxon>Saliceae</taxon>
        <taxon>Salix</taxon>
    </lineage>
</organism>
<reference evidence="1" key="1">
    <citation type="submission" date="2019-03" db="EMBL/GenBank/DDBJ databases">
        <authorList>
            <person name="Mank J."/>
            <person name="Almeida P."/>
        </authorList>
    </citation>
    <scope>NUCLEOTIDE SEQUENCE</scope>
    <source>
        <strain evidence="1">78183</strain>
    </source>
</reference>
<dbReference type="AlphaFoldDB" id="A0A6N2MBI9"/>
<sequence length="90" mass="9896">MKTSVLSKASSSAEVLQPRRIPLVIGSFSGKIPSISRSLIRWIFLKTISQERFLSNCCNLVFLLSSMRLPTILPGPYHEGSSSVTVLNDS</sequence>
<proteinExistence type="predicted"/>
<gene>
    <name evidence="1" type="ORF">SVIM_LOCUS282230</name>
</gene>
<protein>
    <submittedName>
        <fullName evidence="1">Uncharacterized protein</fullName>
    </submittedName>
</protein>
<evidence type="ECO:0000313" key="1">
    <source>
        <dbReference type="EMBL" id="VFU45216.1"/>
    </source>
</evidence>
<dbReference type="EMBL" id="CAADRP010001619">
    <property type="protein sequence ID" value="VFU45216.1"/>
    <property type="molecule type" value="Genomic_DNA"/>
</dbReference>
<name>A0A6N2MBI9_SALVM</name>
<accession>A0A6N2MBI9</accession>